<evidence type="ECO:0000313" key="2">
    <source>
        <dbReference type="Proteomes" id="UP000299102"/>
    </source>
</evidence>
<accession>A0A4C1ZQC7</accession>
<comment type="caution">
    <text evidence="1">The sequence shown here is derived from an EMBL/GenBank/DDBJ whole genome shotgun (WGS) entry which is preliminary data.</text>
</comment>
<dbReference type="Proteomes" id="UP000299102">
    <property type="component" value="Unassembled WGS sequence"/>
</dbReference>
<keyword evidence="2" id="KW-1185">Reference proteome</keyword>
<gene>
    <name evidence="1" type="ORF">EVAR_65830_1</name>
</gene>
<name>A0A4C1ZQC7_EUMVA</name>
<reference evidence="1 2" key="1">
    <citation type="journal article" date="2019" name="Commun. Biol.">
        <title>The bagworm genome reveals a unique fibroin gene that provides high tensile strength.</title>
        <authorList>
            <person name="Kono N."/>
            <person name="Nakamura H."/>
            <person name="Ohtoshi R."/>
            <person name="Tomita M."/>
            <person name="Numata K."/>
            <person name="Arakawa K."/>
        </authorList>
    </citation>
    <scope>NUCLEOTIDE SEQUENCE [LARGE SCALE GENOMIC DNA]</scope>
</reference>
<evidence type="ECO:0000313" key="1">
    <source>
        <dbReference type="EMBL" id="GBP88837.1"/>
    </source>
</evidence>
<organism evidence="1 2">
    <name type="scientific">Eumeta variegata</name>
    <name type="common">Bagworm moth</name>
    <name type="synonym">Eumeta japonica</name>
    <dbReference type="NCBI Taxonomy" id="151549"/>
    <lineage>
        <taxon>Eukaryota</taxon>
        <taxon>Metazoa</taxon>
        <taxon>Ecdysozoa</taxon>
        <taxon>Arthropoda</taxon>
        <taxon>Hexapoda</taxon>
        <taxon>Insecta</taxon>
        <taxon>Pterygota</taxon>
        <taxon>Neoptera</taxon>
        <taxon>Endopterygota</taxon>
        <taxon>Lepidoptera</taxon>
        <taxon>Glossata</taxon>
        <taxon>Ditrysia</taxon>
        <taxon>Tineoidea</taxon>
        <taxon>Psychidae</taxon>
        <taxon>Oiketicinae</taxon>
        <taxon>Eumeta</taxon>
    </lineage>
</organism>
<dbReference type="AlphaFoldDB" id="A0A4C1ZQC7"/>
<proteinExistence type="predicted"/>
<dbReference type="EMBL" id="BGZK01001961">
    <property type="protein sequence ID" value="GBP88837.1"/>
    <property type="molecule type" value="Genomic_DNA"/>
</dbReference>
<sequence>MYRGRGERRVIVRLRFHDFYLRRRARRARRRRFTAGRRLRNALPAMVPFDVSTSIFLVSETTILNIYSIFVFIRIYANLEGTSTRCHKGISTAINRLRRRRRARPPPRARVVGQISNCPSGDGSRHKTRFTSLRAALFTPRPIGPASVLALYTESYLNGTAITGYGFIDDIRQVYLKLKA</sequence>
<protein>
    <submittedName>
        <fullName evidence="1">Uncharacterized protein</fullName>
    </submittedName>
</protein>